<dbReference type="Gene3D" id="3.40.50.150">
    <property type="entry name" value="Vaccinia Virus protein VP39"/>
    <property type="match status" value="1"/>
</dbReference>
<dbReference type="Proteomes" id="UP000248857">
    <property type="component" value="Unassembled WGS sequence"/>
</dbReference>
<dbReference type="InterPro" id="IPR029063">
    <property type="entry name" value="SAM-dependent_MTases_sf"/>
</dbReference>
<keyword evidence="3" id="KW-1185">Reference proteome</keyword>
<dbReference type="InterPro" id="IPR008471">
    <property type="entry name" value="MnmC-like_methylTransf"/>
</dbReference>
<accession>A0A2W1JN06</accession>
<reference evidence="2 3" key="1">
    <citation type="journal article" date="2018" name="Sci. Rep.">
        <title>A novel species of the marine cyanobacterium Acaryochloris with a unique pigment content and lifestyle.</title>
        <authorList>
            <person name="Partensky F."/>
            <person name="Six C."/>
            <person name="Ratin M."/>
            <person name="Garczarek L."/>
            <person name="Vaulot D."/>
            <person name="Probert I."/>
            <person name="Calteau A."/>
            <person name="Gourvil P."/>
            <person name="Marie D."/>
            <person name="Grebert T."/>
            <person name="Bouchier C."/>
            <person name="Le Panse S."/>
            <person name="Gachenot M."/>
            <person name="Rodriguez F."/>
            <person name="Garrido J.L."/>
        </authorList>
    </citation>
    <scope>NUCLEOTIDE SEQUENCE [LARGE SCALE GENOMIC DNA]</scope>
    <source>
        <strain evidence="2 3">RCC1774</strain>
    </source>
</reference>
<dbReference type="AlphaFoldDB" id="A0A2W1JN06"/>
<dbReference type="PANTHER" id="PTHR39963">
    <property type="entry name" value="SLL0983 PROTEIN"/>
    <property type="match status" value="1"/>
</dbReference>
<dbReference type="GO" id="GO:0016645">
    <property type="term" value="F:oxidoreductase activity, acting on the CH-NH group of donors"/>
    <property type="evidence" value="ECO:0007669"/>
    <property type="project" value="InterPro"/>
</dbReference>
<gene>
    <name evidence="2" type="primary">mnmC_1</name>
    <name evidence="2" type="ORF">C1752_00780</name>
</gene>
<protein>
    <submittedName>
        <fullName evidence="2">tRNA 5-methylaminomethyl-2-thiouridine biosynthesis bifunctional protein MnmC</fullName>
    </submittedName>
</protein>
<evidence type="ECO:0000259" key="1">
    <source>
        <dbReference type="Pfam" id="PF05430"/>
    </source>
</evidence>
<proteinExistence type="predicted"/>
<organism evidence="2 3">
    <name type="scientific">Acaryochloris thomasi RCC1774</name>
    <dbReference type="NCBI Taxonomy" id="1764569"/>
    <lineage>
        <taxon>Bacteria</taxon>
        <taxon>Bacillati</taxon>
        <taxon>Cyanobacteriota</taxon>
        <taxon>Cyanophyceae</taxon>
        <taxon>Acaryochloridales</taxon>
        <taxon>Acaryochloridaceae</taxon>
        <taxon>Acaryochloris</taxon>
        <taxon>Acaryochloris thomasi</taxon>
    </lineage>
</organism>
<evidence type="ECO:0000313" key="3">
    <source>
        <dbReference type="Proteomes" id="UP000248857"/>
    </source>
</evidence>
<dbReference type="Pfam" id="PF05430">
    <property type="entry name" value="Methyltransf_30"/>
    <property type="match status" value="1"/>
</dbReference>
<dbReference type="SUPFAM" id="SSF53335">
    <property type="entry name" value="S-adenosyl-L-methionine-dependent methyltransferases"/>
    <property type="match status" value="1"/>
</dbReference>
<evidence type="ECO:0000313" key="2">
    <source>
        <dbReference type="EMBL" id="PZD74720.1"/>
    </source>
</evidence>
<sequence>MIPTGIPERAQQGQLTILDICYGLGYNSAAALECIWQVNPNCRVTLVALESDGVVGKVAAANNYLQHWSPKIQNDLLQLCTDHQTNSSTLDAQLLIGDARQTIQSLAQGDFMADAIFLDPFSPPHCPQLWTVEFLTQVRHCLHSNGRLATYSCSAAVRTGLITAGFQIGSSSPVGRRTPGTIAALAADSNLPSLAAQELEHLQTRAAVSYRDPMLQDGTDTIRERRRQMQQCSELEPTRQWKNRWLSV</sequence>
<feature type="domain" description="MnmC-like methyltransferase" evidence="1">
    <location>
        <begin position="77"/>
        <end position="184"/>
    </location>
</feature>
<name>A0A2W1JN06_9CYAN</name>
<dbReference type="EMBL" id="PQWO01000002">
    <property type="protein sequence ID" value="PZD74720.1"/>
    <property type="molecule type" value="Genomic_DNA"/>
</dbReference>
<dbReference type="PANTHER" id="PTHR39963:SF1">
    <property type="entry name" value="MNMC-LIKE METHYLTRANSFERASE DOMAIN-CONTAINING PROTEIN"/>
    <property type="match status" value="1"/>
</dbReference>
<comment type="caution">
    <text evidence="2">The sequence shown here is derived from an EMBL/GenBank/DDBJ whole genome shotgun (WGS) entry which is preliminary data.</text>
</comment>